<evidence type="ECO:0000256" key="1">
    <source>
        <dbReference type="SAM" id="Phobius"/>
    </source>
</evidence>
<evidence type="ECO:0000313" key="3">
    <source>
        <dbReference type="Proteomes" id="UP000030671"/>
    </source>
</evidence>
<gene>
    <name evidence="2" type="ORF">HETIRDRAFT_429034</name>
</gene>
<name>W4JY94_HETIT</name>
<protein>
    <submittedName>
        <fullName evidence="2">Uncharacterized protein</fullName>
    </submittedName>
</protein>
<organism evidence="2 3">
    <name type="scientific">Heterobasidion irregulare (strain TC 32-1)</name>
    <dbReference type="NCBI Taxonomy" id="747525"/>
    <lineage>
        <taxon>Eukaryota</taxon>
        <taxon>Fungi</taxon>
        <taxon>Dikarya</taxon>
        <taxon>Basidiomycota</taxon>
        <taxon>Agaricomycotina</taxon>
        <taxon>Agaricomycetes</taxon>
        <taxon>Russulales</taxon>
        <taxon>Bondarzewiaceae</taxon>
        <taxon>Heterobasidion</taxon>
        <taxon>Heterobasidion annosum species complex</taxon>
    </lineage>
</organism>
<feature type="transmembrane region" description="Helical" evidence="1">
    <location>
        <begin position="127"/>
        <end position="149"/>
    </location>
</feature>
<dbReference type="GeneID" id="20674312"/>
<dbReference type="RefSeq" id="XP_009549844.1">
    <property type="nucleotide sequence ID" value="XM_009551549.1"/>
</dbReference>
<feature type="transmembrane region" description="Helical" evidence="1">
    <location>
        <begin position="17"/>
        <end position="35"/>
    </location>
</feature>
<keyword evidence="1" id="KW-0472">Membrane</keyword>
<dbReference type="HOGENOM" id="CLU_044614_3_3_1"/>
<sequence>MALQIDVAEFGGLVAEGILYGIYLSLFGYSGYLLVSRRKRGELISYPMLLVALLMFLLVTGQIIADTFNLFVAFFHHDTREERIKYLEDVSQQLFAWKHNILNATLLVGDLFVCYRCYIIWGRDLRVIALPLSLSAASVACGIQVTWATQHLASTTVKAQTSWITALFTLSLCANAISTSLLAFKIWQVDRAARRFMAGSGSSLVPVLRIVVESGAMNAAYLFVYTMTLVTGTEALETMAEMATAVISIIATLLIIRVQTNAEREARYTTGRAVSTFRAGPRKNELSGQVKTISTDGTLEGTQSPSQSADLNVIAV</sequence>
<dbReference type="KEGG" id="hir:HETIRDRAFT_429034"/>
<reference evidence="2 3" key="1">
    <citation type="journal article" date="2012" name="New Phytol.">
        <title>Insight into trade-off between wood decay and parasitism from the genome of a fungal forest pathogen.</title>
        <authorList>
            <person name="Olson A."/>
            <person name="Aerts A."/>
            <person name="Asiegbu F."/>
            <person name="Belbahri L."/>
            <person name="Bouzid O."/>
            <person name="Broberg A."/>
            <person name="Canback B."/>
            <person name="Coutinho P.M."/>
            <person name="Cullen D."/>
            <person name="Dalman K."/>
            <person name="Deflorio G."/>
            <person name="van Diepen L.T."/>
            <person name="Dunand C."/>
            <person name="Duplessis S."/>
            <person name="Durling M."/>
            <person name="Gonthier P."/>
            <person name="Grimwood J."/>
            <person name="Fossdal C.G."/>
            <person name="Hansson D."/>
            <person name="Henrissat B."/>
            <person name="Hietala A."/>
            <person name="Himmelstrand K."/>
            <person name="Hoffmeister D."/>
            <person name="Hogberg N."/>
            <person name="James T.Y."/>
            <person name="Karlsson M."/>
            <person name="Kohler A."/>
            <person name="Kues U."/>
            <person name="Lee Y.H."/>
            <person name="Lin Y.C."/>
            <person name="Lind M."/>
            <person name="Lindquist E."/>
            <person name="Lombard V."/>
            <person name="Lucas S."/>
            <person name="Lunden K."/>
            <person name="Morin E."/>
            <person name="Murat C."/>
            <person name="Park J."/>
            <person name="Raffaello T."/>
            <person name="Rouze P."/>
            <person name="Salamov A."/>
            <person name="Schmutz J."/>
            <person name="Solheim H."/>
            <person name="Stahlberg J."/>
            <person name="Velez H."/>
            <person name="de Vries R.P."/>
            <person name="Wiebenga A."/>
            <person name="Woodward S."/>
            <person name="Yakovlev I."/>
            <person name="Garbelotto M."/>
            <person name="Martin F."/>
            <person name="Grigoriev I.V."/>
            <person name="Stenlid J."/>
        </authorList>
    </citation>
    <scope>NUCLEOTIDE SEQUENCE [LARGE SCALE GENOMIC DNA]</scope>
    <source>
        <strain evidence="2 3">TC 32-1</strain>
    </source>
</reference>
<evidence type="ECO:0000313" key="2">
    <source>
        <dbReference type="EMBL" id="ETW77821.1"/>
    </source>
</evidence>
<feature type="transmembrane region" description="Helical" evidence="1">
    <location>
        <begin position="239"/>
        <end position="258"/>
    </location>
</feature>
<dbReference type="OrthoDB" id="2756618at2759"/>
<keyword evidence="1" id="KW-0812">Transmembrane</keyword>
<dbReference type="AlphaFoldDB" id="W4JY94"/>
<feature type="transmembrane region" description="Helical" evidence="1">
    <location>
        <begin position="95"/>
        <end position="115"/>
    </location>
</feature>
<accession>W4JY94</accession>
<feature type="transmembrane region" description="Helical" evidence="1">
    <location>
        <begin position="47"/>
        <end position="75"/>
    </location>
</feature>
<keyword evidence="1" id="KW-1133">Transmembrane helix</keyword>
<keyword evidence="3" id="KW-1185">Reference proteome</keyword>
<feature type="transmembrane region" description="Helical" evidence="1">
    <location>
        <begin position="161"/>
        <end position="184"/>
    </location>
</feature>
<dbReference type="InParanoid" id="W4JY94"/>
<dbReference type="EMBL" id="KI925462">
    <property type="protein sequence ID" value="ETW77821.1"/>
    <property type="molecule type" value="Genomic_DNA"/>
</dbReference>
<proteinExistence type="predicted"/>
<feature type="transmembrane region" description="Helical" evidence="1">
    <location>
        <begin position="204"/>
        <end position="227"/>
    </location>
</feature>
<dbReference type="eggNOG" id="ENOG502RCUN">
    <property type="taxonomic scope" value="Eukaryota"/>
</dbReference>
<dbReference type="Proteomes" id="UP000030671">
    <property type="component" value="Unassembled WGS sequence"/>
</dbReference>